<reference evidence="1 3" key="1">
    <citation type="journal article" date="2008" name="BMC Genomics">
        <title>Genome sequence and rapid evolution of the rice pathogen Xanthomonas oryzae pv. oryzae PXO99A.</title>
        <authorList>
            <person name="Salzberg S.L."/>
            <person name="Sommer D.D."/>
            <person name="Schatz M.C."/>
            <person name="Phillippy A.M."/>
            <person name="Rabinowicz P.D."/>
            <person name="Tsuge S."/>
            <person name="Furutani A."/>
            <person name="Ochiai H."/>
            <person name="Delcher A.L."/>
            <person name="Kelley D."/>
            <person name="Madupu R."/>
            <person name="Puiu D."/>
            <person name="Radune D."/>
            <person name="Shumway M."/>
            <person name="Trapnell C."/>
            <person name="Aparna G."/>
            <person name="Jha G."/>
            <person name="Pandey A."/>
            <person name="Patil P.B."/>
            <person name="Ishihara H."/>
            <person name="Meyer D.F."/>
            <person name="Szurek B."/>
            <person name="Verdier V."/>
            <person name="Koebnik R."/>
            <person name="Dow J.M."/>
            <person name="Ryan R.P."/>
            <person name="Hirata H."/>
            <person name="Tsuyumu S."/>
            <person name="Won Lee S."/>
            <person name="Seo Y.S."/>
            <person name="Sriariyanum M."/>
            <person name="Ronald P.C."/>
            <person name="Sonti R.V."/>
            <person name="Van Sluys M.A."/>
            <person name="Leach J.E."/>
            <person name="White F.F."/>
            <person name="Bogdanove A.J."/>
        </authorList>
    </citation>
    <scope>NUCLEOTIDE SEQUENCE [LARGE SCALE GENOMIC DNA]</scope>
    <source>
        <strain evidence="1 3">PXO99A</strain>
    </source>
</reference>
<gene>
    <name evidence="1" type="ordered locus">PXO_01084</name>
    <name evidence="2" type="ordered locus">PXO_06235</name>
</gene>
<reference evidence="1" key="2">
    <citation type="submission" date="2013-08" db="EMBL/GenBank/DDBJ databases">
        <authorList>
            <person name="Salzberg S."/>
        </authorList>
    </citation>
    <scope>NUCLEOTIDE SEQUENCE</scope>
    <source>
        <strain evidence="1">PXO99A</strain>
    </source>
</reference>
<dbReference type="AlphaFoldDB" id="A0A0J9WX52"/>
<dbReference type="Proteomes" id="UP000001740">
    <property type="component" value="Chromosome"/>
</dbReference>
<evidence type="ECO:0000313" key="1">
    <source>
        <dbReference type="EMBL" id="ACD59228.1"/>
    </source>
</evidence>
<sequence>MLASGYAQAFDVLRDRRVDRLGKKDLDALVERLSQGASLRDLTLHRT</sequence>
<dbReference type="EMBL" id="CP000967">
    <property type="protein sequence ID" value="ACD59228.1"/>
    <property type="molecule type" value="Genomic_DNA"/>
</dbReference>
<accession>A0A0J9WX52</accession>
<proteinExistence type="predicted"/>
<dbReference type="EMBL" id="CP000967">
    <property type="protein sequence ID" value="ACD59421.1"/>
    <property type="molecule type" value="Genomic_DNA"/>
</dbReference>
<dbReference type="KEGG" id="xop:PXO_01084"/>
<evidence type="ECO:0000313" key="2">
    <source>
        <dbReference type="EMBL" id="ACD59421.1"/>
    </source>
</evidence>
<evidence type="ECO:0000313" key="3">
    <source>
        <dbReference type="Proteomes" id="UP000001740"/>
    </source>
</evidence>
<name>A0A0J9WX52_XANOP</name>
<reference evidence="1" key="3">
    <citation type="submission" date="2015-06" db="EMBL/GenBank/DDBJ databases">
        <authorList>
            <person name="Booher N.J."/>
            <person name="Carpenter S.C.D."/>
            <person name="Sebra R.P."/>
            <person name="Wang L."/>
            <person name="Salzberg S.L."/>
            <person name="Leach J.E."/>
            <person name="Bogdanove A.J."/>
        </authorList>
    </citation>
    <scope>NUCLEOTIDE SEQUENCE</scope>
    <source>
        <strain evidence="1">PXO99A</strain>
    </source>
</reference>
<dbReference type="HOGENOM" id="CLU_3174817_0_0_6"/>
<dbReference type="KEGG" id="xop:PXO_06235"/>
<protein>
    <submittedName>
        <fullName evidence="1">Phage-related integrase</fullName>
    </submittedName>
</protein>
<organism evidence="1 3">
    <name type="scientific">Xanthomonas oryzae pv. oryzae (strain PXO99A)</name>
    <dbReference type="NCBI Taxonomy" id="360094"/>
    <lineage>
        <taxon>Bacteria</taxon>
        <taxon>Pseudomonadati</taxon>
        <taxon>Pseudomonadota</taxon>
        <taxon>Gammaproteobacteria</taxon>
        <taxon>Lysobacterales</taxon>
        <taxon>Lysobacteraceae</taxon>
        <taxon>Xanthomonas</taxon>
    </lineage>
</organism>